<dbReference type="Proteomes" id="UP001174909">
    <property type="component" value="Unassembled WGS sequence"/>
</dbReference>
<dbReference type="AlphaFoldDB" id="A0AA35RN43"/>
<protein>
    <submittedName>
        <fullName evidence="1">Uncharacterized protein</fullName>
    </submittedName>
</protein>
<comment type="caution">
    <text evidence="1">The sequence shown here is derived from an EMBL/GenBank/DDBJ whole genome shotgun (WGS) entry which is preliminary data.</text>
</comment>
<dbReference type="EMBL" id="CASHTH010001335">
    <property type="protein sequence ID" value="CAI8014122.1"/>
    <property type="molecule type" value="Genomic_DNA"/>
</dbReference>
<sequence length="87" mass="9743">VLSAINTEGELPATHLYPARYIPQSLHNTAGSQAVHREELTGIQETIEVHTVEPFSEKDTSPIRTHFFPQKFLQDTSLIWTLSSVAL</sequence>
<accession>A0AA35RN43</accession>
<gene>
    <name evidence="1" type="ORF">GBAR_LOCUS8857</name>
</gene>
<feature type="non-terminal residue" evidence="1">
    <location>
        <position position="1"/>
    </location>
</feature>
<name>A0AA35RN43_GEOBA</name>
<evidence type="ECO:0000313" key="2">
    <source>
        <dbReference type="Proteomes" id="UP001174909"/>
    </source>
</evidence>
<reference evidence="1" key="1">
    <citation type="submission" date="2023-03" db="EMBL/GenBank/DDBJ databases">
        <authorList>
            <person name="Steffen K."/>
            <person name="Cardenas P."/>
        </authorList>
    </citation>
    <scope>NUCLEOTIDE SEQUENCE</scope>
</reference>
<keyword evidence="2" id="KW-1185">Reference proteome</keyword>
<feature type="non-terminal residue" evidence="1">
    <location>
        <position position="87"/>
    </location>
</feature>
<evidence type="ECO:0000313" key="1">
    <source>
        <dbReference type="EMBL" id="CAI8014122.1"/>
    </source>
</evidence>
<proteinExistence type="predicted"/>
<organism evidence="1 2">
    <name type="scientific">Geodia barretti</name>
    <name type="common">Barrett's horny sponge</name>
    <dbReference type="NCBI Taxonomy" id="519541"/>
    <lineage>
        <taxon>Eukaryota</taxon>
        <taxon>Metazoa</taxon>
        <taxon>Porifera</taxon>
        <taxon>Demospongiae</taxon>
        <taxon>Heteroscleromorpha</taxon>
        <taxon>Tetractinellida</taxon>
        <taxon>Astrophorina</taxon>
        <taxon>Geodiidae</taxon>
        <taxon>Geodia</taxon>
    </lineage>
</organism>